<evidence type="ECO:0000256" key="2">
    <source>
        <dbReference type="SAM" id="Phobius"/>
    </source>
</evidence>
<evidence type="ECO:0000313" key="4">
    <source>
        <dbReference type="EMBL" id="GHA14621.1"/>
    </source>
</evidence>
<comment type="caution">
    <text evidence="4">The sequence shown here is derived from an EMBL/GenBank/DDBJ whole genome shotgun (WGS) entry which is preliminary data.</text>
</comment>
<sequence>MSAFPLGLVIEGSVAILLALTIGYCVVLNARLKRLHQDRDQLRDIVNDLVNATNLANRAIQELKVTAQEADSTLSVRLEEADRFGVELANHVSAGTALMERIVQITSAARQRQPLAPPEPQATKVQAALQQLSDYGRNRGEAA</sequence>
<organism evidence="4 5">
    <name type="scientific">Devosia pacifica</name>
    <dbReference type="NCBI Taxonomy" id="1335967"/>
    <lineage>
        <taxon>Bacteria</taxon>
        <taxon>Pseudomonadati</taxon>
        <taxon>Pseudomonadota</taxon>
        <taxon>Alphaproteobacteria</taxon>
        <taxon>Hyphomicrobiales</taxon>
        <taxon>Devosiaceae</taxon>
        <taxon>Devosia</taxon>
    </lineage>
</organism>
<feature type="domain" description="DUF6468" evidence="3">
    <location>
        <begin position="35"/>
        <end position="110"/>
    </location>
</feature>
<protein>
    <recommendedName>
        <fullName evidence="3">DUF6468 domain-containing protein</fullName>
    </recommendedName>
</protein>
<dbReference type="Pfam" id="PF20072">
    <property type="entry name" value="DUF6468"/>
    <property type="match status" value="1"/>
</dbReference>
<name>A0A918RXJ1_9HYPH</name>
<evidence type="ECO:0000313" key="5">
    <source>
        <dbReference type="Proteomes" id="UP000646579"/>
    </source>
</evidence>
<reference evidence="4" key="2">
    <citation type="submission" date="2020-09" db="EMBL/GenBank/DDBJ databases">
        <authorList>
            <person name="Sun Q."/>
            <person name="Kim S."/>
        </authorList>
    </citation>
    <scope>NUCLEOTIDE SEQUENCE</scope>
    <source>
        <strain evidence="4">KCTC 32437</strain>
    </source>
</reference>
<gene>
    <name evidence="4" type="ORF">GCM10007989_06650</name>
</gene>
<evidence type="ECO:0000259" key="3">
    <source>
        <dbReference type="Pfam" id="PF20072"/>
    </source>
</evidence>
<proteinExistence type="predicted"/>
<dbReference type="EMBL" id="BMZE01000001">
    <property type="protein sequence ID" value="GHA14621.1"/>
    <property type="molecule type" value="Genomic_DNA"/>
</dbReference>
<dbReference type="InterPro" id="IPR045531">
    <property type="entry name" value="DUF6468"/>
</dbReference>
<keyword evidence="5" id="KW-1185">Reference proteome</keyword>
<feature type="transmembrane region" description="Helical" evidence="2">
    <location>
        <begin position="6"/>
        <end position="30"/>
    </location>
</feature>
<reference evidence="4" key="1">
    <citation type="journal article" date="2014" name="Int. J. Syst. Evol. Microbiol.">
        <title>Complete genome sequence of Corynebacterium casei LMG S-19264T (=DSM 44701T), isolated from a smear-ripened cheese.</title>
        <authorList>
            <consortium name="US DOE Joint Genome Institute (JGI-PGF)"/>
            <person name="Walter F."/>
            <person name="Albersmeier A."/>
            <person name="Kalinowski J."/>
            <person name="Ruckert C."/>
        </authorList>
    </citation>
    <scope>NUCLEOTIDE SEQUENCE</scope>
    <source>
        <strain evidence="4">KCTC 32437</strain>
    </source>
</reference>
<evidence type="ECO:0000256" key="1">
    <source>
        <dbReference type="SAM" id="MobiDB-lite"/>
    </source>
</evidence>
<keyword evidence="2" id="KW-1133">Transmembrane helix</keyword>
<accession>A0A918RXJ1</accession>
<dbReference type="Proteomes" id="UP000646579">
    <property type="component" value="Unassembled WGS sequence"/>
</dbReference>
<feature type="region of interest" description="Disordered" evidence="1">
    <location>
        <begin position="110"/>
        <end position="143"/>
    </location>
</feature>
<dbReference type="AlphaFoldDB" id="A0A918RXJ1"/>
<keyword evidence="2" id="KW-0472">Membrane</keyword>
<dbReference type="RefSeq" id="WP_189423399.1">
    <property type="nucleotide sequence ID" value="NZ_BMZE01000001.1"/>
</dbReference>
<keyword evidence="2" id="KW-0812">Transmembrane</keyword>